<reference evidence="2" key="1">
    <citation type="submission" date="2016-10" db="EMBL/GenBank/DDBJ databases">
        <authorList>
            <person name="Varghese N."/>
            <person name="Submissions S."/>
        </authorList>
    </citation>
    <scope>NUCLEOTIDE SEQUENCE [LARGE SCALE GENOMIC DNA]</scope>
    <source>
        <strain evidence="2">DSM 100420</strain>
    </source>
</reference>
<dbReference type="EMBL" id="FNPX01000026">
    <property type="protein sequence ID" value="SDZ58776.1"/>
    <property type="molecule type" value="Genomic_DNA"/>
</dbReference>
<evidence type="ECO:0000313" key="1">
    <source>
        <dbReference type="EMBL" id="SDZ58776.1"/>
    </source>
</evidence>
<accession>A0A1H3U8M0</accession>
<evidence type="ECO:0000313" key="2">
    <source>
        <dbReference type="Proteomes" id="UP000198914"/>
    </source>
</evidence>
<proteinExistence type="predicted"/>
<name>A0A1H3U8M0_9RHOB</name>
<gene>
    <name evidence="1" type="ORF">SAMN05444004_1261</name>
</gene>
<keyword evidence="2" id="KW-1185">Reference proteome</keyword>
<sequence length="63" mass="6965">MNWYSAFLIKRADQFIGGGSRLIKAERSIAGLTKRDATLNLRMRAPGCCLFVDGSVFARVDLS</sequence>
<protein>
    <submittedName>
        <fullName evidence="1">Uncharacterized protein</fullName>
    </submittedName>
</protein>
<organism evidence="1 2">
    <name type="scientific">Jannaschia faecimaris</name>
    <dbReference type="NCBI Taxonomy" id="1244108"/>
    <lineage>
        <taxon>Bacteria</taxon>
        <taxon>Pseudomonadati</taxon>
        <taxon>Pseudomonadota</taxon>
        <taxon>Alphaproteobacteria</taxon>
        <taxon>Rhodobacterales</taxon>
        <taxon>Roseobacteraceae</taxon>
        <taxon>Jannaschia</taxon>
    </lineage>
</organism>
<dbReference type="AlphaFoldDB" id="A0A1H3U8M0"/>
<dbReference type="STRING" id="1244108.SAMN05444004_1261"/>
<dbReference type="Proteomes" id="UP000198914">
    <property type="component" value="Unassembled WGS sequence"/>
</dbReference>